<evidence type="ECO:0000256" key="1">
    <source>
        <dbReference type="PROSITE-ProRule" id="PRU00023"/>
    </source>
</evidence>
<evidence type="ECO:0000313" key="3">
    <source>
        <dbReference type="Proteomes" id="UP000278807"/>
    </source>
</evidence>
<dbReference type="STRING" id="102285.A0A0R3TJM2"/>
<dbReference type="PANTHER" id="PTHR15897">
    <property type="entry name" value="ANKYRIN REPEAT AND MYND DOMAIN PROTEIN 1"/>
    <property type="match status" value="1"/>
</dbReference>
<evidence type="ECO:0000313" key="2">
    <source>
        <dbReference type="EMBL" id="VDO03151.1"/>
    </source>
</evidence>
<dbReference type="Pfam" id="PF12796">
    <property type="entry name" value="Ank_2"/>
    <property type="match status" value="2"/>
</dbReference>
<sequence>MLHPSATNRANNSDLNDLLTLIEENESMKLFETNENPNFLQGTDFIIYTLDFISRTNLLSKTRFSAKHLHEILNNEQVSNGPISSVVKRFFKAAEDNDVYYIKTVLRNSLETICKFTIKEPAVMRFDVNLANPHGVTALHLASVNQNTDAVQLLLSFGADPNCVTSDGTTCLTHCVMTYLERNSNDVSQGTHFIELKDEDGNLSLWNRAELKWSLNFDFQENCEFTEISVEIKEQENSEDIEEEGYIETQIPAQFEMSEFRARLKTVLSLLQGGADPNIRFQRLPPLIAAVRAGDLELVKLLIYFKADANIKTPSRTRHSHKKTELTDKCGKAYHGSQSGLTPLHFAAVMEGDTGVEMTRILLESEADPNIRADPDESFYVPFENSEIQVMKSKYDGGRLALHLACARTYDKNVGSLKIVKMLMDSGADPNLLCNGQSALSLSIVTANEEATLLLLNYPKTKPDLTLSNGLGSPLCLILHPMFEHIRSHENRMQLLKVLIHRTPSGLIGHQVISPDGMTEGNIVDYIYYCYKNNVCQDESNYISRKIWKERRETLKFLAKELRESVFQSDAWKQAKNLAQMNELHES</sequence>
<dbReference type="Gene3D" id="1.25.40.20">
    <property type="entry name" value="Ankyrin repeat-containing domain"/>
    <property type="match status" value="3"/>
</dbReference>
<evidence type="ECO:0000313" key="4">
    <source>
        <dbReference type="WBParaSite" id="HNAJ_0000729501-mRNA-1"/>
    </source>
</evidence>
<dbReference type="PROSITE" id="PS50297">
    <property type="entry name" value="ANK_REP_REGION"/>
    <property type="match status" value="2"/>
</dbReference>
<feature type="repeat" description="ANK" evidence="1">
    <location>
        <begin position="282"/>
        <end position="314"/>
    </location>
</feature>
<dbReference type="PANTHER" id="PTHR15897:SF2">
    <property type="entry name" value="ANKYRIN REPEAT AND MYND DOMAIN-CONTAINING PROTEIN 1"/>
    <property type="match status" value="1"/>
</dbReference>
<dbReference type="EMBL" id="UZAE01012030">
    <property type="protein sequence ID" value="VDO03151.1"/>
    <property type="molecule type" value="Genomic_DNA"/>
</dbReference>
<keyword evidence="1" id="KW-0040">ANK repeat</keyword>
<feature type="repeat" description="ANK" evidence="1">
    <location>
        <begin position="397"/>
        <end position="435"/>
    </location>
</feature>
<gene>
    <name evidence="2" type="ORF">HNAJ_LOCUS7291</name>
</gene>
<dbReference type="WBParaSite" id="HNAJ_0000729501-mRNA-1">
    <property type="protein sequence ID" value="HNAJ_0000729501-mRNA-1"/>
    <property type="gene ID" value="HNAJ_0000729501"/>
</dbReference>
<dbReference type="PRINTS" id="PR01415">
    <property type="entry name" value="ANKYRIN"/>
</dbReference>
<dbReference type="OrthoDB" id="48314at2759"/>
<dbReference type="PROSITE" id="PS50088">
    <property type="entry name" value="ANK_REPEAT"/>
    <property type="match status" value="4"/>
</dbReference>
<name>A0A0R3TJM2_RODNA</name>
<feature type="repeat" description="ANK" evidence="1">
    <location>
        <begin position="339"/>
        <end position="374"/>
    </location>
</feature>
<dbReference type="InterPro" id="IPR002110">
    <property type="entry name" value="Ankyrin_rpt"/>
</dbReference>
<protein>
    <submittedName>
        <fullName evidence="4">ANK_REP_REGION domain-containing protein</fullName>
    </submittedName>
</protein>
<dbReference type="InterPro" id="IPR036770">
    <property type="entry name" value="Ankyrin_rpt-contain_sf"/>
</dbReference>
<accession>A0A0R3TJM2</accession>
<dbReference type="SMART" id="SM00248">
    <property type="entry name" value="ANK"/>
    <property type="match status" value="5"/>
</dbReference>
<dbReference type="InterPro" id="IPR053064">
    <property type="entry name" value="Ankyrin-MYND_domain-protein"/>
</dbReference>
<proteinExistence type="predicted"/>
<reference evidence="2 3" key="2">
    <citation type="submission" date="2018-11" db="EMBL/GenBank/DDBJ databases">
        <authorList>
            <consortium name="Pathogen Informatics"/>
        </authorList>
    </citation>
    <scope>NUCLEOTIDE SEQUENCE [LARGE SCALE GENOMIC DNA]</scope>
</reference>
<organism evidence="4">
    <name type="scientific">Rodentolepis nana</name>
    <name type="common">Dwarf tapeworm</name>
    <name type="synonym">Hymenolepis nana</name>
    <dbReference type="NCBI Taxonomy" id="102285"/>
    <lineage>
        <taxon>Eukaryota</taxon>
        <taxon>Metazoa</taxon>
        <taxon>Spiralia</taxon>
        <taxon>Lophotrochozoa</taxon>
        <taxon>Platyhelminthes</taxon>
        <taxon>Cestoda</taxon>
        <taxon>Eucestoda</taxon>
        <taxon>Cyclophyllidea</taxon>
        <taxon>Hymenolepididae</taxon>
        <taxon>Rodentolepis</taxon>
    </lineage>
</organism>
<dbReference type="Proteomes" id="UP000278807">
    <property type="component" value="Unassembled WGS sequence"/>
</dbReference>
<keyword evidence="3" id="KW-1185">Reference proteome</keyword>
<dbReference type="Pfam" id="PF00023">
    <property type="entry name" value="Ank"/>
    <property type="match status" value="1"/>
</dbReference>
<feature type="repeat" description="ANK" evidence="1">
    <location>
        <begin position="134"/>
        <end position="166"/>
    </location>
</feature>
<reference evidence="4" key="1">
    <citation type="submission" date="2016-04" db="UniProtKB">
        <authorList>
            <consortium name="WormBaseParasite"/>
        </authorList>
    </citation>
    <scope>IDENTIFICATION</scope>
</reference>
<dbReference type="AlphaFoldDB" id="A0A0R3TJM2"/>
<dbReference type="SUPFAM" id="SSF48403">
    <property type="entry name" value="Ankyrin repeat"/>
    <property type="match status" value="1"/>
</dbReference>